<feature type="region of interest" description="Disordered" evidence="1">
    <location>
        <begin position="384"/>
        <end position="406"/>
    </location>
</feature>
<feature type="compositionally biased region" description="Low complexity" evidence="1">
    <location>
        <begin position="610"/>
        <end position="620"/>
    </location>
</feature>
<feature type="compositionally biased region" description="Polar residues" evidence="1">
    <location>
        <begin position="678"/>
        <end position="690"/>
    </location>
</feature>
<feature type="compositionally biased region" description="Acidic residues" evidence="1">
    <location>
        <begin position="453"/>
        <end position="465"/>
    </location>
</feature>
<proteinExistence type="predicted"/>
<dbReference type="AlphaFoldDB" id="A0A9P9I6Y5"/>
<evidence type="ECO:0000313" key="3">
    <source>
        <dbReference type="Proteomes" id="UP000700596"/>
    </source>
</evidence>
<dbReference type="EMBL" id="JAGMWT010000029">
    <property type="protein sequence ID" value="KAH7110116.1"/>
    <property type="molecule type" value="Genomic_DNA"/>
</dbReference>
<feature type="compositionally biased region" description="Basic and acidic residues" evidence="1">
    <location>
        <begin position="520"/>
        <end position="529"/>
    </location>
</feature>
<feature type="region of interest" description="Disordered" evidence="1">
    <location>
        <begin position="520"/>
        <end position="539"/>
    </location>
</feature>
<dbReference type="Pfam" id="PF07093">
    <property type="entry name" value="SGT1"/>
    <property type="match status" value="1"/>
</dbReference>
<evidence type="ECO:0000313" key="2">
    <source>
        <dbReference type="EMBL" id="KAH7110116.1"/>
    </source>
</evidence>
<dbReference type="InterPro" id="IPR010770">
    <property type="entry name" value="Ecd"/>
</dbReference>
<feature type="compositionally biased region" description="Acidic residues" evidence="1">
    <location>
        <begin position="621"/>
        <end position="633"/>
    </location>
</feature>
<dbReference type="Proteomes" id="UP000700596">
    <property type="component" value="Unassembled WGS sequence"/>
</dbReference>
<dbReference type="OrthoDB" id="27237at2759"/>
<sequence>MENPIPQDDFQWFGQGFSGFPKRLPEDVVEYLIFIIDAKLSDTQTRERLQAFQRALTALEKKFLKEYIWQRESIKLDLVRPDGRWMLRGASNFGDSVADEWLIVYLLRELSSQFKDAWIRIYDTDGEFLLIEAANALPKWLNPEVSEHRVWIHNHRLLVIPLSQVKNPAPLELKEALAIISDTPAKPQHHPKVEQEAFHRLKGYPTAISENQHHATLSLPRRVAHILHANPAYIAPVVEAFYLRDPISLRLLQPDKTNAPLLFPVEDFVQVSVRFTKVLYAQLLGQRWNPPGSYSSALSSIAKNDTNPIGDKVDVGFKVTAGMEILLQHSIYASKTPVREIKILLEDLSSGEDTLPTDLEIAQWPQRSDDEAWLNIDFSDFERELSGKGTKDPSGATSGFGDKNAQENLRKMVERFNTFLEDEDAGVDGAGNLDPMDFDNDSDTAGESRGWDDPEESSDEDDDMDASEKDASKNKKKNKAPEDDDGGEDAYADEEYAEYESAFQKFMTLSAAEKALLTDDARELARESEAQQEEDEEIRKLTEMMEKELFSHAALDLNTKANKSSKTKQKQNKKEDNIALDAGEAKPTLQKGKGKAKATDALPRHDTYENGDSSDGSDGSDNNDDETDYLDEDYNLADNMLKAFKGQAGMTGPAGNMMRAMGIQFPPDDEDDDENEDGNSVNGASSSTGQKRIDKT</sequence>
<organism evidence="2 3">
    <name type="scientific">Dendryphion nanum</name>
    <dbReference type="NCBI Taxonomy" id="256645"/>
    <lineage>
        <taxon>Eukaryota</taxon>
        <taxon>Fungi</taxon>
        <taxon>Dikarya</taxon>
        <taxon>Ascomycota</taxon>
        <taxon>Pezizomycotina</taxon>
        <taxon>Dothideomycetes</taxon>
        <taxon>Pleosporomycetidae</taxon>
        <taxon>Pleosporales</taxon>
        <taxon>Torulaceae</taxon>
        <taxon>Dendryphion</taxon>
    </lineage>
</organism>
<dbReference type="PANTHER" id="PTHR13060:SF0">
    <property type="entry name" value="PROTEIN ECDYSONELESS HOMOLOG"/>
    <property type="match status" value="1"/>
</dbReference>
<comment type="caution">
    <text evidence="2">The sequence shown here is derived from an EMBL/GenBank/DDBJ whole genome shotgun (WGS) entry which is preliminary data.</text>
</comment>
<name>A0A9P9I6Y5_9PLEO</name>
<protein>
    <submittedName>
        <fullName evidence="2">SGT1 family protein Sgt1</fullName>
    </submittedName>
</protein>
<feature type="compositionally biased region" description="Acidic residues" evidence="1">
    <location>
        <begin position="667"/>
        <end position="677"/>
    </location>
</feature>
<feature type="compositionally biased region" description="Acidic residues" evidence="1">
    <location>
        <begin position="482"/>
        <end position="495"/>
    </location>
</feature>
<keyword evidence="3" id="KW-1185">Reference proteome</keyword>
<evidence type="ECO:0000256" key="1">
    <source>
        <dbReference type="SAM" id="MobiDB-lite"/>
    </source>
</evidence>
<reference evidence="2" key="1">
    <citation type="journal article" date="2021" name="Nat. Commun.">
        <title>Genetic determinants of endophytism in the Arabidopsis root mycobiome.</title>
        <authorList>
            <person name="Mesny F."/>
            <person name="Miyauchi S."/>
            <person name="Thiergart T."/>
            <person name="Pickel B."/>
            <person name="Atanasova L."/>
            <person name="Karlsson M."/>
            <person name="Huettel B."/>
            <person name="Barry K.W."/>
            <person name="Haridas S."/>
            <person name="Chen C."/>
            <person name="Bauer D."/>
            <person name="Andreopoulos W."/>
            <person name="Pangilinan J."/>
            <person name="LaButti K."/>
            <person name="Riley R."/>
            <person name="Lipzen A."/>
            <person name="Clum A."/>
            <person name="Drula E."/>
            <person name="Henrissat B."/>
            <person name="Kohler A."/>
            <person name="Grigoriev I.V."/>
            <person name="Martin F.M."/>
            <person name="Hacquard S."/>
        </authorList>
    </citation>
    <scope>NUCLEOTIDE SEQUENCE</scope>
    <source>
        <strain evidence="2">MPI-CAGE-CH-0243</strain>
    </source>
</reference>
<dbReference type="PANTHER" id="PTHR13060">
    <property type="entry name" value="SGT1 PROTEIN HSGT1 SUPPRESSOR OF GCR2"/>
    <property type="match status" value="1"/>
</dbReference>
<dbReference type="GO" id="GO:0005634">
    <property type="term" value="C:nucleus"/>
    <property type="evidence" value="ECO:0007669"/>
    <property type="project" value="TreeGrafter"/>
</dbReference>
<feature type="region of interest" description="Disordered" evidence="1">
    <location>
        <begin position="553"/>
        <end position="633"/>
    </location>
</feature>
<feature type="region of interest" description="Disordered" evidence="1">
    <location>
        <begin position="422"/>
        <end position="495"/>
    </location>
</feature>
<gene>
    <name evidence="2" type="ORF">B0J11DRAFT_208269</name>
</gene>
<accession>A0A9P9I6Y5</accession>
<feature type="region of interest" description="Disordered" evidence="1">
    <location>
        <begin position="650"/>
        <end position="696"/>
    </location>
</feature>